<evidence type="ECO:0000256" key="2">
    <source>
        <dbReference type="ARBA" id="ARBA00022679"/>
    </source>
</evidence>
<dbReference type="GO" id="GO:0005829">
    <property type="term" value="C:cytosol"/>
    <property type="evidence" value="ECO:0007669"/>
    <property type="project" value="TreeGrafter"/>
</dbReference>
<keyword evidence="2" id="KW-0808">Transferase</keyword>
<evidence type="ECO:0000313" key="4">
    <source>
        <dbReference type="Proteomes" id="UP000866496"/>
    </source>
</evidence>
<dbReference type="Pfam" id="PF01075">
    <property type="entry name" value="Glyco_transf_9"/>
    <property type="match status" value="1"/>
</dbReference>
<dbReference type="PANTHER" id="PTHR30160:SF21">
    <property type="entry name" value="LIPOPOLYSACCHARIDE CORE HEPTOSYLTRANSFERASE OPSX"/>
    <property type="match status" value="1"/>
</dbReference>
<dbReference type="Gene3D" id="3.40.50.2000">
    <property type="entry name" value="Glycogen Phosphorylase B"/>
    <property type="match status" value="2"/>
</dbReference>
<proteinExistence type="predicted"/>
<evidence type="ECO:0000256" key="1">
    <source>
        <dbReference type="ARBA" id="ARBA00022676"/>
    </source>
</evidence>
<reference evidence="3" key="2">
    <citation type="submission" date="2019-10" db="EMBL/GenBank/DDBJ databases">
        <authorList>
            <consortium name="NCBI Pathogen Detection Project"/>
        </authorList>
    </citation>
    <scope>NUCLEOTIDE SEQUENCE</scope>
    <source>
        <strain evidence="3">AZ00058701</strain>
    </source>
</reference>
<keyword evidence="1" id="KW-0328">Glycosyltransferase</keyword>
<organism evidence="3 4">
    <name type="scientific">Legionella pneumophila</name>
    <dbReference type="NCBI Taxonomy" id="446"/>
    <lineage>
        <taxon>Bacteria</taxon>
        <taxon>Pseudomonadati</taxon>
        <taxon>Pseudomonadota</taxon>
        <taxon>Gammaproteobacteria</taxon>
        <taxon>Legionellales</taxon>
        <taxon>Legionellaceae</taxon>
        <taxon>Legionella</taxon>
    </lineage>
</organism>
<dbReference type="CDD" id="cd03789">
    <property type="entry name" value="GT9_LPS_heptosyltransferase"/>
    <property type="match status" value="1"/>
</dbReference>
<protein>
    <submittedName>
        <fullName evidence="3">Glycosyltransferase family 9 protein</fullName>
    </submittedName>
</protein>
<reference evidence="3" key="1">
    <citation type="journal article" date="2018" name="Genome Biol.">
        <title>SKESA: strategic k-mer extension for scrupulous assemblies.</title>
        <authorList>
            <person name="Souvorov A."/>
            <person name="Agarwala R."/>
            <person name="Lipman D.J."/>
        </authorList>
    </citation>
    <scope>NUCLEOTIDE SEQUENCE</scope>
    <source>
        <strain evidence="3">AZ00058701</strain>
    </source>
</reference>
<evidence type="ECO:0000313" key="3">
    <source>
        <dbReference type="EMBL" id="HAU1878824.1"/>
    </source>
</evidence>
<name>A0AAN5PE31_LEGPN</name>
<comment type="caution">
    <text evidence="3">The sequence shown here is derived from an EMBL/GenBank/DDBJ whole genome shotgun (WGS) entry which is preliminary data.</text>
</comment>
<dbReference type="PANTHER" id="PTHR30160">
    <property type="entry name" value="TETRAACYLDISACCHARIDE 4'-KINASE-RELATED"/>
    <property type="match status" value="1"/>
</dbReference>
<dbReference type="AlphaFoldDB" id="A0AAN5PE31"/>
<dbReference type="InterPro" id="IPR051199">
    <property type="entry name" value="LPS_LOS_Heptosyltrfase"/>
</dbReference>
<gene>
    <name evidence="3" type="ORF">JBJ86_00965</name>
</gene>
<dbReference type="EMBL" id="DACWHX010000001">
    <property type="protein sequence ID" value="HAU1878824.1"/>
    <property type="molecule type" value="Genomic_DNA"/>
</dbReference>
<accession>A0AAN5PE31</accession>
<dbReference type="GO" id="GO:0009244">
    <property type="term" value="P:lipopolysaccharide core region biosynthetic process"/>
    <property type="evidence" value="ECO:0007669"/>
    <property type="project" value="TreeGrafter"/>
</dbReference>
<dbReference type="SUPFAM" id="SSF53756">
    <property type="entry name" value="UDP-Glycosyltransferase/glycogen phosphorylase"/>
    <property type="match status" value="1"/>
</dbReference>
<dbReference type="Proteomes" id="UP000866496">
    <property type="component" value="Unassembled WGS sequence"/>
</dbReference>
<dbReference type="GO" id="GO:0008713">
    <property type="term" value="F:ADP-heptose-lipopolysaccharide heptosyltransferase activity"/>
    <property type="evidence" value="ECO:0007669"/>
    <property type="project" value="TreeGrafter"/>
</dbReference>
<sequence>MALVLYCRMIKSVCVIRLSALGDVLMLVPLIRTLQNKLPNAQLTWIISKPAFYLVEGMEGVEFIVIDKPKTLADYWRFRKQMLPRQFDVLLAPQASFRTNWLIPFIKAKRKVGYDSHRANDGHRLFIRESISPGLEHTLEGFLKFAEPLGVTEKIIHWDLPITKADYEWAQNHLPEQERPILVVNPAASKPERSWLAERYIEVLKQAQVKWDVKVVLTGGPGDHDKSLAEEIAKEIPVVNLVGKTKPKQLLAVISKAKAVLCPDTGPSHMAAAVGTPVVALHAVTNPSISGPYTFQHLVVNRYSQAIQTVLGVSPEKSVWGTQVHGYEAMKLITVDDVMEKLTEIFSGLMNNT</sequence>
<dbReference type="InterPro" id="IPR002201">
    <property type="entry name" value="Glyco_trans_9"/>
</dbReference>